<evidence type="ECO:0000256" key="1">
    <source>
        <dbReference type="ARBA" id="ARBA00007788"/>
    </source>
</evidence>
<dbReference type="Pfam" id="PF08281">
    <property type="entry name" value="Sigma70_r4_2"/>
    <property type="match status" value="1"/>
</dbReference>
<dbReference type="PRINTS" id="PR00038">
    <property type="entry name" value="HTHLUXR"/>
</dbReference>
<accession>A0A7G8TAG6</accession>
<organism evidence="9 10">
    <name type="scientific">Caproicibacter fermentans</name>
    <dbReference type="NCBI Taxonomy" id="2576756"/>
    <lineage>
        <taxon>Bacteria</taxon>
        <taxon>Bacillati</taxon>
        <taxon>Bacillota</taxon>
        <taxon>Clostridia</taxon>
        <taxon>Eubacteriales</taxon>
        <taxon>Acutalibacteraceae</taxon>
        <taxon>Caproicibacter</taxon>
    </lineage>
</organism>
<dbReference type="EMBL" id="CP060286">
    <property type="protein sequence ID" value="QNK40607.1"/>
    <property type="molecule type" value="Genomic_DNA"/>
</dbReference>
<evidence type="ECO:0000259" key="8">
    <source>
        <dbReference type="SMART" id="SM00421"/>
    </source>
</evidence>
<dbReference type="NCBIfam" id="TIGR02937">
    <property type="entry name" value="sigma70-ECF"/>
    <property type="match status" value="1"/>
</dbReference>
<dbReference type="InterPro" id="IPR014284">
    <property type="entry name" value="RNA_pol_sigma-70_dom"/>
</dbReference>
<dbReference type="AlphaFoldDB" id="A0A7G8TAG6"/>
<dbReference type="InterPro" id="IPR016032">
    <property type="entry name" value="Sig_transdc_resp-reg_C-effctor"/>
</dbReference>
<dbReference type="SMART" id="SM00421">
    <property type="entry name" value="HTH_LUXR"/>
    <property type="match status" value="1"/>
</dbReference>
<dbReference type="Gene3D" id="1.10.1740.10">
    <property type="match status" value="1"/>
</dbReference>
<keyword evidence="4" id="KW-0731">Sigma factor</keyword>
<dbReference type="InterPro" id="IPR036388">
    <property type="entry name" value="WH-like_DNA-bd_sf"/>
</dbReference>
<dbReference type="SUPFAM" id="SSF46894">
    <property type="entry name" value="C-terminal effector domain of the bipartite response regulators"/>
    <property type="match status" value="1"/>
</dbReference>
<dbReference type="SUPFAM" id="SSF88946">
    <property type="entry name" value="Sigma2 domain of RNA polymerase sigma factors"/>
    <property type="match status" value="1"/>
</dbReference>
<dbReference type="InterPro" id="IPR013249">
    <property type="entry name" value="RNA_pol_sigma70_r4_t2"/>
</dbReference>
<dbReference type="GO" id="GO:0016987">
    <property type="term" value="F:sigma factor activity"/>
    <property type="evidence" value="ECO:0007669"/>
    <property type="project" value="UniProtKB-KW"/>
</dbReference>
<comment type="function">
    <text evidence="7">Sigma factors are initiation factors that promote the attachment of RNA polymerase to specific initiation sites and are then released. Sigma-S contributes to the protection against external stress, thus playing a role in cellular fitness and survival.</text>
</comment>
<evidence type="ECO:0000256" key="5">
    <source>
        <dbReference type="ARBA" id="ARBA00023125"/>
    </source>
</evidence>
<dbReference type="InterPro" id="IPR000792">
    <property type="entry name" value="Tscrpt_reg_LuxR_C"/>
</dbReference>
<dbReference type="InterPro" id="IPR013325">
    <property type="entry name" value="RNA_pol_sigma_r2"/>
</dbReference>
<evidence type="ECO:0000313" key="10">
    <source>
        <dbReference type="Proteomes" id="UP000515909"/>
    </source>
</evidence>
<evidence type="ECO:0000256" key="3">
    <source>
        <dbReference type="ARBA" id="ARBA00023015"/>
    </source>
</evidence>
<dbReference type="Proteomes" id="UP000515909">
    <property type="component" value="Chromosome"/>
</dbReference>
<name>A0A7G8TAG6_9FIRM</name>
<dbReference type="KEGG" id="cfem:HCR03_18600"/>
<keyword evidence="3" id="KW-0805">Transcription regulation</keyword>
<dbReference type="OrthoDB" id="9783788at2"/>
<feature type="domain" description="HTH luxR-type" evidence="8">
    <location>
        <begin position="153"/>
        <end position="202"/>
    </location>
</feature>
<keyword evidence="6" id="KW-0804">Transcription</keyword>
<dbReference type="Pfam" id="PF04542">
    <property type="entry name" value="Sigma70_r2"/>
    <property type="match status" value="1"/>
</dbReference>
<evidence type="ECO:0000313" key="9">
    <source>
        <dbReference type="EMBL" id="QNK40607.1"/>
    </source>
</evidence>
<dbReference type="PANTHER" id="PTHR43133:SF8">
    <property type="entry name" value="RNA POLYMERASE SIGMA FACTOR HI_1459-RELATED"/>
    <property type="match status" value="1"/>
</dbReference>
<dbReference type="GO" id="GO:0006352">
    <property type="term" value="P:DNA-templated transcription initiation"/>
    <property type="evidence" value="ECO:0007669"/>
    <property type="project" value="InterPro"/>
</dbReference>
<evidence type="ECO:0000256" key="4">
    <source>
        <dbReference type="ARBA" id="ARBA00023082"/>
    </source>
</evidence>
<protein>
    <recommendedName>
        <fullName evidence="2">RNA polymerase sigma factor SigS</fullName>
    </recommendedName>
</protein>
<dbReference type="GO" id="GO:0003677">
    <property type="term" value="F:DNA binding"/>
    <property type="evidence" value="ECO:0007669"/>
    <property type="project" value="UniProtKB-KW"/>
</dbReference>
<dbReference type="PANTHER" id="PTHR43133">
    <property type="entry name" value="RNA POLYMERASE ECF-TYPE SIGMA FACTO"/>
    <property type="match status" value="1"/>
</dbReference>
<evidence type="ECO:0000256" key="7">
    <source>
        <dbReference type="ARBA" id="ARBA00024701"/>
    </source>
</evidence>
<keyword evidence="5" id="KW-0238">DNA-binding</keyword>
<evidence type="ECO:0000256" key="6">
    <source>
        <dbReference type="ARBA" id="ARBA00023163"/>
    </source>
</evidence>
<proteinExistence type="inferred from homology"/>
<gene>
    <name evidence="9" type="ORF">HCR03_18600</name>
</gene>
<evidence type="ECO:0000256" key="2">
    <source>
        <dbReference type="ARBA" id="ARBA00021245"/>
    </source>
</evidence>
<sequence length="204" mass="22353">MRCFALAVPNRTPLTDFSDGQLAVLVKDGDSDAFAELTARYMSLIRYKSAPFHSAQLETDDLCQEGLVGLYNAARTYNSANGAAFKTYAGTCIANRMIMAYRSALSRKNEPLSNFVSLSDGEHSGLELPVGGWDPETLLASSEGVGQLWEKIRSVLSERELRVLRLYLSGYSYAEIAAKLAITAKAADNALQRARIKLKSRFNG</sequence>
<dbReference type="InterPro" id="IPR039425">
    <property type="entry name" value="RNA_pol_sigma-70-like"/>
</dbReference>
<reference evidence="9 10" key="1">
    <citation type="submission" date="2020-08" db="EMBL/GenBank/DDBJ databases">
        <title>The isolate Caproiciproducens sp. 7D4C2 produces n-caproate at mildly acidic conditions from hexoses: genome and rBOX comparison with related strains and chain-elongating bacteria.</title>
        <authorList>
            <person name="Esquivel-Elizondo S."/>
            <person name="Bagci C."/>
            <person name="Temovska M."/>
            <person name="Jeon B.S."/>
            <person name="Bessarab I."/>
            <person name="Williams R.B.H."/>
            <person name="Huson D.H."/>
            <person name="Angenent L.T."/>
        </authorList>
    </citation>
    <scope>NUCLEOTIDE SEQUENCE [LARGE SCALE GENOMIC DNA]</scope>
    <source>
        <strain evidence="9 10">7D4C2</strain>
    </source>
</reference>
<dbReference type="Gene3D" id="1.10.10.10">
    <property type="entry name" value="Winged helix-like DNA-binding domain superfamily/Winged helix DNA-binding domain"/>
    <property type="match status" value="1"/>
</dbReference>
<comment type="similarity">
    <text evidence="1">Belongs to the sigma-70 factor family.</text>
</comment>
<dbReference type="InterPro" id="IPR007627">
    <property type="entry name" value="RNA_pol_sigma70_r2"/>
</dbReference>